<protein>
    <recommendedName>
        <fullName evidence="2">HTH cro/C1-type domain-containing protein</fullName>
    </recommendedName>
</protein>
<keyword evidence="1" id="KW-0812">Transmembrane</keyword>
<keyword evidence="4" id="KW-1185">Reference proteome</keyword>
<dbReference type="Pfam" id="PF01381">
    <property type="entry name" value="HTH_3"/>
    <property type="match status" value="1"/>
</dbReference>
<evidence type="ECO:0000259" key="2">
    <source>
        <dbReference type="PROSITE" id="PS50943"/>
    </source>
</evidence>
<dbReference type="InterPro" id="IPR001387">
    <property type="entry name" value="Cro/C1-type_HTH"/>
</dbReference>
<dbReference type="Gene3D" id="1.10.260.40">
    <property type="entry name" value="lambda repressor-like DNA-binding domains"/>
    <property type="match status" value="1"/>
</dbReference>
<reference evidence="3 4" key="1">
    <citation type="submission" date="2019-10" db="EMBL/GenBank/DDBJ databases">
        <title>Dictyobacter vulcani sp. nov., within the class Ktedonobacteria, isolated from soil of volcanic Mt. Zao.</title>
        <authorList>
            <person name="Zheng Y."/>
            <person name="Wang C.M."/>
            <person name="Sakai Y."/>
            <person name="Abe K."/>
            <person name="Yokota A."/>
            <person name="Yabe S."/>
        </authorList>
    </citation>
    <scope>NUCLEOTIDE SEQUENCE [LARGE SCALE GENOMIC DNA]</scope>
    <source>
        <strain evidence="3 4">W12</strain>
    </source>
</reference>
<dbReference type="PROSITE" id="PS50943">
    <property type="entry name" value="HTH_CROC1"/>
    <property type="match status" value="1"/>
</dbReference>
<dbReference type="EMBL" id="BKZW01000001">
    <property type="protein sequence ID" value="GER87639.1"/>
    <property type="molecule type" value="Genomic_DNA"/>
</dbReference>
<accession>A0A5J4KNC4</accession>
<dbReference type="SUPFAM" id="SSF47413">
    <property type="entry name" value="lambda repressor-like DNA-binding domains"/>
    <property type="match status" value="1"/>
</dbReference>
<name>A0A5J4KNC4_9CHLR</name>
<feature type="domain" description="HTH cro/C1-type" evidence="2">
    <location>
        <begin position="13"/>
        <end position="67"/>
    </location>
</feature>
<sequence>MDTRQHGAFHEILKYQREVRGWSQARMAEELGTTPNRISSWERNISFPSAYFRERLCSLLDMDAHELGLLTLTPEPPHPAATSLEDPESEIPTVIINREIMPQQAEVAISQQIITRPPRRRKFWLIALLLCVSLIGASFLIAYTTGFISFGAPNPYVANTGRLVLDDSLQRQDSSINWQEGTNELQANCLFKNGEYVAFQPQTGRFHACMAQKTDYKNFAYEVYMTIRQGDFGGIVFRAENGIDGHYYVFRIHTNGNYWLYRFTDHSIEHAILLDQGNSRNFNGGLNAHNLLAVVAQDDRMAIYINHQQLTSLQDSGYTHGAIGVLAGSLYTGSGEASFKDARVWTWP</sequence>
<gene>
    <name evidence="3" type="ORF">KDW_18010</name>
</gene>
<dbReference type="RefSeq" id="WP_162005063.1">
    <property type="nucleotide sequence ID" value="NZ_BKZW01000001.1"/>
</dbReference>
<evidence type="ECO:0000256" key="1">
    <source>
        <dbReference type="SAM" id="Phobius"/>
    </source>
</evidence>
<evidence type="ECO:0000313" key="4">
    <source>
        <dbReference type="Proteomes" id="UP000326912"/>
    </source>
</evidence>
<dbReference type="Proteomes" id="UP000326912">
    <property type="component" value="Unassembled WGS sequence"/>
</dbReference>
<comment type="caution">
    <text evidence="3">The sequence shown here is derived from an EMBL/GenBank/DDBJ whole genome shotgun (WGS) entry which is preliminary data.</text>
</comment>
<dbReference type="GO" id="GO:0003677">
    <property type="term" value="F:DNA binding"/>
    <property type="evidence" value="ECO:0007669"/>
    <property type="project" value="InterPro"/>
</dbReference>
<keyword evidence="1" id="KW-1133">Transmembrane helix</keyword>
<dbReference type="Gene3D" id="2.60.120.560">
    <property type="entry name" value="Exo-inulinase, domain 1"/>
    <property type="match status" value="1"/>
</dbReference>
<organism evidence="3 4">
    <name type="scientific">Dictyobacter vulcani</name>
    <dbReference type="NCBI Taxonomy" id="2607529"/>
    <lineage>
        <taxon>Bacteria</taxon>
        <taxon>Bacillati</taxon>
        <taxon>Chloroflexota</taxon>
        <taxon>Ktedonobacteria</taxon>
        <taxon>Ktedonobacterales</taxon>
        <taxon>Dictyobacteraceae</taxon>
        <taxon>Dictyobacter</taxon>
    </lineage>
</organism>
<proteinExistence type="predicted"/>
<keyword evidence="1" id="KW-0472">Membrane</keyword>
<dbReference type="SMART" id="SM00530">
    <property type="entry name" value="HTH_XRE"/>
    <property type="match status" value="1"/>
</dbReference>
<dbReference type="InterPro" id="IPR010982">
    <property type="entry name" value="Lambda_DNA-bd_dom_sf"/>
</dbReference>
<evidence type="ECO:0000313" key="3">
    <source>
        <dbReference type="EMBL" id="GER87639.1"/>
    </source>
</evidence>
<dbReference type="CDD" id="cd00093">
    <property type="entry name" value="HTH_XRE"/>
    <property type="match status" value="1"/>
</dbReference>
<dbReference type="AlphaFoldDB" id="A0A5J4KNC4"/>
<feature type="transmembrane region" description="Helical" evidence="1">
    <location>
        <begin position="123"/>
        <end position="143"/>
    </location>
</feature>